<comment type="caution">
    <text evidence="1">The sequence shown here is derived from an EMBL/GenBank/DDBJ whole genome shotgun (WGS) entry which is preliminary data.</text>
</comment>
<evidence type="ECO:0000313" key="2">
    <source>
        <dbReference type="Proteomes" id="UP000772434"/>
    </source>
</evidence>
<proteinExistence type="predicted"/>
<reference evidence="1" key="1">
    <citation type="submission" date="2020-11" db="EMBL/GenBank/DDBJ databases">
        <authorList>
            <consortium name="DOE Joint Genome Institute"/>
            <person name="Ahrendt S."/>
            <person name="Riley R."/>
            <person name="Andreopoulos W."/>
            <person name="Labutti K."/>
            <person name="Pangilinan J."/>
            <person name="Ruiz-Duenas F.J."/>
            <person name="Barrasa J.M."/>
            <person name="Sanchez-Garcia M."/>
            <person name="Camarero S."/>
            <person name="Miyauchi S."/>
            <person name="Serrano A."/>
            <person name="Linde D."/>
            <person name="Babiker R."/>
            <person name="Drula E."/>
            <person name="Ayuso-Fernandez I."/>
            <person name="Pacheco R."/>
            <person name="Padilla G."/>
            <person name="Ferreira P."/>
            <person name="Barriuso J."/>
            <person name="Kellner H."/>
            <person name="Castanera R."/>
            <person name="Alfaro M."/>
            <person name="Ramirez L."/>
            <person name="Pisabarro A.G."/>
            <person name="Kuo A."/>
            <person name="Tritt A."/>
            <person name="Lipzen A."/>
            <person name="He G."/>
            <person name="Yan M."/>
            <person name="Ng V."/>
            <person name="Cullen D."/>
            <person name="Martin F."/>
            <person name="Rosso M.-N."/>
            <person name="Henrissat B."/>
            <person name="Hibbett D."/>
            <person name="Martinez A.T."/>
            <person name="Grigoriev I.V."/>
        </authorList>
    </citation>
    <scope>NUCLEOTIDE SEQUENCE</scope>
    <source>
        <strain evidence="1">AH 40177</strain>
    </source>
</reference>
<dbReference type="AlphaFoldDB" id="A0A9P5UF98"/>
<accession>A0A9P5UF98</accession>
<protein>
    <submittedName>
        <fullName evidence="1">Uncharacterized protein</fullName>
    </submittedName>
</protein>
<dbReference type="EMBL" id="JADNRY010000005">
    <property type="protein sequence ID" value="KAF9077057.1"/>
    <property type="molecule type" value="Genomic_DNA"/>
</dbReference>
<evidence type="ECO:0000313" key="1">
    <source>
        <dbReference type="EMBL" id="KAF9077057.1"/>
    </source>
</evidence>
<gene>
    <name evidence="1" type="ORF">BDP27DRAFT_714605</name>
</gene>
<organism evidence="1 2">
    <name type="scientific">Rhodocollybia butyracea</name>
    <dbReference type="NCBI Taxonomy" id="206335"/>
    <lineage>
        <taxon>Eukaryota</taxon>
        <taxon>Fungi</taxon>
        <taxon>Dikarya</taxon>
        <taxon>Basidiomycota</taxon>
        <taxon>Agaricomycotina</taxon>
        <taxon>Agaricomycetes</taxon>
        <taxon>Agaricomycetidae</taxon>
        <taxon>Agaricales</taxon>
        <taxon>Marasmiineae</taxon>
        <taxon>Omphalotaceae</taxon>
        <taxon>Rhodocollybia</taxon>
    </lineage>
</organism>
<name>A0A9P5UF98_9AGAR</name>
<keyword evidence="2" id="KW-1185">Reference proteome</keyword>
<dbReference type="Proteomes" id="UP000772434">
    <property type="component" value="Unassembled WGS sequence"/>
</dbReference>
<sequence>MLRTLTNGYLRIIYYPRTNSYMASYTYVCITSQIFLDKNSEIFEITLRSIGFSICFFSLVVMSASPQIQDAIDAAGVQIHRSIADLRTIILAKIAKKLSCWKLLYPLSNPFLEVILCTPRPIAYSGRLSSQRLPKLLLLLISSTN</sequence>